<accession>A0A0F9CGL4</accession>
<dbReference type="AlphaFoldDB" id="A0A0F9CGL4"/>
<evidence type="ECO:0000313" key="1">
    <source>
        <dbReference type="EMBL" id="KKL04801.1"/>
    </source>
</evidence>
<dbReference type="EMBL" id="LAZR01044380">
    <property type="protein sequence ID" value="KKL04801.1"/>
    <property type="molecule type" value="Genomic_DNA"/>
</dbReference>
<reference evidence="1" key="1">
    <citation type="journal article" date="2015" name="Nature">
        <title>Complex archaea that bridge the gap between prokaryotes and eukaryotes.</title>
        <authorList>
            <person name="Spang A."/>
            <person name="Saw J.H."/>
            <person name="Jorgensen S.L."/>
            <person name="Zaremba-Niedzwiedzka K."/>
            <person name="Martijn J."/>
            <person name="Lind A.E."/>
            <person name="van Eijk R."/>
            <person name="Schleper C."/>
            <person name="Guy L."/>
            <person name="Ettema T.J."/>
        </authorList>
    </citation>
    <scope>NUCLEOTIDE SEQUENCE</scope>
</reference>
<gene>
    <name evidence="2" type="ORF">LCGC14_2053180</name>
    <name evidence="1" type="ORF">LCGC14_2612440</name>
</gene>
<organism evidence="1">
    <name type="scientific">marine sediment metagenome</name>
    <dbReference type="NCBI Taxonomy" id="412755"/>
    <lineage>
        <taxon>unclassified sequences</taxon>
        <taxon>metagenomes</taxon>
        <taxon>ecological metagenomes</taxon>
    </lineage>
</organism>
<proteinExistence type="predicted"/>
<dbReference type="EMBL" id="LAZR01024302">
    <property type="protein sequence ID" value="KKL75609.1"/>
    <property type="molecule type" value="Genomic_DNA"/>
</dbReference>
<protein>
    <submittedName>
        <fullName evidence="1">Uncharacterized protein</fullName>
    </submittedName>
</protein>
<name>A0A0F9CGL4_9ZZZZ</name>
<sequence>MSNFLTWLRNAKSFHHRLMMNYLRKRGWVVFYLEENVRECKNMCWLKLYKDELIRN</sequence>
<evidence type="ECO:0000313" key="2">
    <source>
        <dbReference type="EMBL" id="KKL75609.1"/>
    </source>
</evidence>
<comment type="caution">
    <text evidence="1">The sequence shown here is derived from an EMBL/GenBank/DDBJ whole genome shotgun (WGS) entry which is preliminary data.</text>
</comment>